<sequence>MEITPTKKLLVRDWKENVVNIVQYPRAACIPNMSPYSLKVETFNVNNEFKNGSVKGLVPFIELNGRHYPDSNNIMEVLIREFSLTCDSNLSEKDKSDARAYTFLLEQSFFPALMYLRGVDPKWMFNAEFGALGNMTGVKKVFAQSFAPILLKRRINQRLINHGYGRNSQDEIEEILRRDLKALSTLLGDKPFFFGPTPSSFDSTAFAHLAQFYACPQPNDVVLKFSELNTPNLKAFFERVKAEVWSDWEELGRTLAMNPEPTPIPELPVVIEEETSTPINGTNAELKPTS</sequence>
<reference evidence="2" key="1">
    <citation type="submission" date="2022-11" db="UniProtKB">
        <authorList>
            <consortium name="WormBaseParasite"/>
        </authorList>
    </citation>
    <scope>IDENTIFICATION</scope>
</reference>
<name>A0AC35GP06_9BILA</name>
<dbReference type="WBParaSite" id="PS1159_v2.g7058.t1">
    <property type="protein sequence ID" value="PS1159_v2.g7058.t1"/>
    <property type="gene ID" value="PS1159_v2.g7058"/>
</dbReference>
<organism evidence="1 2">
    <name type="scientific">Panagrolaimus sp. PS1159</name>
    <dbReference type="NCBI Taxonomy" id="55785"/>
    <lineage>
        <taxon>Eukaryota</taxon>
        <taxon>Metazoa</taxon>
        <taxon>Ecdysozoa</taxon>
        <taxon>Nematoda</taxon>
        <taxon>Chromadorea</taxon>
        <taxon>Rhabditida</taxon>
        <taxon>Tylenchina</taxon>
        <taxon>Panagrolaimomorpha</taxon>
        <taxon>Panagrolaimoidea</taxon>
        <taxon>Panagrolaimidae</taxon>
        <taxon>Panagrolaimus</taxon>
    </lineage>
</organism>
<accession>A0AC35GP06</accession>
<dbReference type="Proteomes" id="UP000887580">
    <property type="component" value="Unplaced"/>
</dbReference>
<proteinExistence type="predicted"/>
<evidence type="ECO:0000313" key="1">
    <source>
        <dbReference type="Proteomes" id="UP000887580"/>
    </source>
</evidence>
<protein>
    <submittedName>
        <fullName evidence="2">Uncharacterized protein</fullName>
    </submittedName>
</protein>
<evidence type="ECO:0000313" key="2">
    <source>
        <dbReference type="WBParaSite" id="PS1159_v2.g7058.t1"/>
    </source>
</evidence>